<feature type="transmembrane region" description="Helical" evidence="5">
    <location>
        <begin position="112"/>
        <end position="138"/>
    </location>
</feature>
<feature type="transmembrane region" description="Helical" evidence="5">
    <location>
        <begin position="12"/>
        <end position="32"/>
    </location>
</feature>
<feature type="transmembrane region" description="Helical" evidence="5">
    <location>
        <begin position="85"/>
        <end position="106"/>
    </location>
</feature>
<dbReference type="Proteomes" id="UP000231542">
    <property type="component" value="Unassembled WGS sequence"/>
</dbReference>
<evidence type="ECO:0000256" key="5">
    <source>
        <dbReference type="SAM" id="Phobius"/>
    </source>
</evidence>
<feature type="transmembrane region" description="Helical" evidence="5">
    <location>
        <begin position="385"/>
        <end position="404"/>
    </location>
</feature>
<evidence type="ECO:0000313" key="6">
    <source>
        <dbReference type="EMBL" id="PIS42865.1"/>
    </source>
</evidence>
<dbReference type="AlphaFoldDB" id="A0A2H0YWK6"/>
<feature type="transmembrane region" description="Helical" evidence="5">
    <location>
        <begin position="416"/>
        <end position="436"/>
    </location>
</feature>
<name>A0A2H0YWK6_9BACT</name>
<evidence type="ECO:0000256" key="4">
    <source>
        <dbReference type="ARBA" id="ARBA00023136"/>
    </source>
</evidence>
<protein>
    <submittedName>
        <fullName evidence="6">Uncharacterized protein</fullName>
    </submittedName>
</protein>
<evidence type="ECO:0000313" key="7">
    <source>
        <dbReference type="Proteomes" id="UP000231542"/>
    </source>
</evidence>
<feature type="transmembrane region" description="Helical" evidence="5">
    <location>
        <begin position="251"/>
        <end position="270"/>
    </location>
</feature>
<evidence type="ECO:0000256" key="3">
    <source>
        <dbReference type="ARBA" id="ARBA00022989"/>
    </source>
</evidence>
<dbReference type="InterPro" id="IPR052556">
    <property type="entry name" value="PolySynth_Transporter"/>
</dbReference>
<comment type="caution">
    <text evidence="6">The sequence shown here is derived from an EMBL/GenBank/DDBJ whole genome shotgun (WGS) entry which is preliminary data.</text>
</comment>
<feature type="transmembrane region" description="Helical" evidence="5">
    <location>
        <begin position="174"/>
        <end position="193"/>
    </location>
</feature>
<keyword evidence="2 5" id="KW-0812">Transmembrane</keyword>
<feature type="transmembrane region" description="Helical" evidence="5">
    <location>
        <begin position="214"/>
        <end position="231"/>
    </location>
</feature>
<dbReference type="PANTHER" id="PTHR43424:SF1">
    <property type="entry name" value="LOCUS PUTATIVE PROTEIN 1-RELATED"/>
    <property type="match status" value="1"/>
</dbReference>
<dbReference type="Pfam" id="PF01943">
    <property type="entry name" value="Polysacc_synt"/>
    <property type="match status" value="1"/>
</dbReference>
<accession>A0A2H0YWK6</accession>
<keyword evidence="3 5" id="KW-1133">Transmembrane helix</keyword>
<comment type="subcellular location">
    <subcellularLocation>
        <location evidence="1">Membrane</location>
        <topology evidence="1">Multi-pass membrane protein</topology>
    </subcellularLocation>
</comment>
<feature type="transmembrane region" description="Helical" evidence="5">
    <location>
        <begin position="150"/>
        <end position="168"/>
    </location>
</feature>
<gene>
    <name evidence="6" type="ORF">COT24_01135</name>
</gene>
<evidence type="ECO:0000256" key="2">
    <source>
        <dbReference type="ARBA" id="ARBA00022692"/>
    </source>
</evidence>
<sequence length="476" mass="53443">MSIVRRITKNTFWLAFSSIASKLIGFGIVVLVARNLLSEGFGQYSFALSFGIIINVIADFGLSTLTNRDLARDRSQTKNYLENIIVIKTVLMVAAFALLAIILGFIDKPLYVKITVFLASLYIVIESYNTFFYAIFRANEKMQFETISRILERGLILGLIAVFFKLGYGIFSVFVAYIAGELASMIITAIIVYKKFCHFTFKIDLAQWKKFLKPSLFFALTNVFIIVYFKIDVLMLSIMKNDRITGLYSSAYDLLFAFIFIPTIMNAVVFPRISFLAKNFFAKFKMLIQLLLKYFLIIAFPLSIGLYFTAPFLIKLIYGADFLEAIPLFQLMSVVMVFVFLNFINGSYLNALDKQHISTIIAGICMVLNIAINLILIPILAAKGAAIATIITEAVLALFSFLAIKKITNEPRAKFILLLIKLILASMLAIGTGVLVSGFHPVLQGMTACLIYLLAVFALGVFNARDRSYFLELVQK</sequence>
<dbReference type="EMBL" id="PEXU01000014">
    <property type="protein sequence ID" value="PIS42865.1"/>
    <property type="molecule type" value="Genomic_DNA"/>
</dbReference>
<feature type="transmembrane region" description="Helical" evidence="5">
    <location>
        <begin position="357"/>
        <end position="379"/>
    </location>
</feature>
<reference evidence="6 7" key="1">
    <citation type="submission" date="2017-09" db="EMBL/GenBank/DDBJ databases">
        <title>Depth-based differentiation of microbial function through sediment-hosted aquifers and enrichment of novel symbionts in the deep terrestrial subsurface.</title>
        <authorList>
            <person name="Probst A.J."/>
            <person name="Ladd B."/>
            <person name="Jarett J.K."/>
            <person name="Geller-Mcgrath D.E."/>
            <person name="Sieber C.M."/>
            <person name="Emerson J.B."/>
            <person name="Anantharaman K."/>
            <person name="Thomas B.C."/>
            <person name="Malmstrom R."/>
            <person name="Stieglmeier M."/>
            <person name="Klingl A."/>
            <person name="Woyke T."/>
            <person name="Ryan C.M."/>
            <person name="Banfield J.F."/>
        </authorList>
    </citation>
    <scope>NUCLEOTIDE SEQUENCE [LARGE SCALE GENOMIC DNA]</scope>
    <source>
        <strain evidence="6">CG08_land_8_20_14_0_20_40_16</strain>
    </source>
</reference>
<feature type="transmembrane region" description="Helical" evidence="5">
    <location>
        <begin position="291"/>
        <end position="314"/>
    </location>
</feature>
<evidence type="ECO:0000256" key="1">
    <source>
        <dbReference type="ARBA" id="ARBA00004141"/>
    </source>
</evidence>
<dbReference type="InterPro" id="IPR002797">
    <property type="entry name" value="Polysacc_synth"/>
</dbReference>
<dbReference type="PANTHER" id="PTHR43424">
    <property type="entry name" value="LOCUS PUTATIVE PROTEIN 1-RELATED"/>
    <property type="match status" value="1"/>
</dbReference>
<dbReference type="CDD" id="cd13128">
    <property type="entry name" value="MATE_Wzx_like"/>
    <property type="match status" value="1"/>
</dbReference>
<organism evidence="6 7">
    <name type="scientific">Candidatus Kerfeldbacteria bacterium CG08_land_8_20_14_0_20_40_16</name>
    <dbReference type="NCBI Taxonomy" id="2014244"/>
    <lineage>
        <taxon>Bacteria</taxon>
        <taxon>Candidatus Kerfeldiibacteriota</taxon>
    </lineage>
</organism>
<dbReference type="GO" id="GO:0016020">
    <property type="term" value="C:membrane"/>
    <property type="evidence" value="ECO:0007669"/>
    <property type="project" value="UniProtKB-SubCell"/>
</dbReference>
<proteinExistence type="predicted"/>
<keyword evidence="4 5" id="KW-0472">Membrane</keyword>
<feature type="transmembrane region" description="Helical" evidence="5">
    <location>
        <begin position="442"/>
        <end position="462"/>
    </location>
</feature>
<feature type="transmembrane region" description="Helical" evidence="5">
    <location>
        <begin position="44"/>
        <end position="65"/>
    </location>
</feature>
<feature type="transmembrane region" description="Helical" evidence="5">
    <location>
        <begin position="326"/>
        <end position="345"/>
    </location>
</feature>